<sequence length="414" mass="46678">MADQVSEEDILLAKRIISAAERHDLPALKVLLKEGSANVQDPTATAATSPLHAAVLSCGEAKGGEEAGSDAVQTVDLLLQNGAIWNDLNKEDETPGCVAHRLGQKKIYDNIVEAGVRAELLFAKMQALGLGGDDDLEEDDEIQEEQPAVKKQKVDEETVQAVQEAVHEEILDDVSKDNLAYLKSELRYRGHILFDESDNAVMMDWETEIMQRHAQTLIPKPGLKVMNVGHGMGIVDTAIQTHEPAEHHIIEGHPQVHQRLREQGWYDKPNVIIHEGRWQEILPKLVEQGVVLDAIYYDTFAEDYDAFKEFSSEYVIQLLAPQGKFGWYNGLGADRQICYDVYTKVNRIQYMFNTFGQSNQQQVSEIDLHEAGFDTEWEDIKVPAGLHGSKQWEGTRRPYWTIDMYKLPVNTFVK</sequence>
<proteinExistence type="inferred from homology"/>
<dbReference type="InterPro" id="IPR026480">
    <property type="entry name" value="RMT2_dom"/>
</dbReference>
<evidence type="ECO:0000256" key="7">
    <source>
        <dbReference type="ARBA" id="ARBA00023242"/>
    </source>
</evidence>
<evidence type="ECO:0000256" key="4">
    <source>
        <dbReference type="ARBA" id="ARBA00022603"/>
    </source>
</evidence>
<name>A0ABR3RM12_9PLEO</name>
<protein>
    <recommendedName>
        <fullName evidence="8">Arginine N-methyltransferase 2</fullName>
        <ecNumber evidence="8">2.1.1.-</ecNumber>
    </recommendedName>
</protein>
<dbReference type="PIRSF" id="PIRSF038148">
    <property type="entry name" value="Arginine_N-mtfrase-2"/>
    <property type="match status" value="1"/>
</dbReference>
<dbReference type="PROSITE" id="PS51559">
    <property type="entry name" value="SAM_RMT2"/>
    <property type="match status" value="1"/>
</dbReference>
<accession>A0ABR3RM12</accession>
<dbReference type="PANTHER" id="PTHR32379">
    <property type="entry name" value="GUANIDINOACETATE N-METHYLTRANSFERASE"/>
    <property type="match status" value="1"/>
</dbReference>
<evidence type="ECO:0000259" key="9">
    <source>
        <dbReference type="PROSITE" id="PS51559"/>
    </source>
</evidence>
<keyword evidence="3 8" id="KW-0963">Cytoplasm</keyword>
<dbReference type="InterPro" id="IPR017408">
    <property type="entry name" value="Arginine_N-MeTrfase_2"/>
</dbReference>
<reference evidence="10 11" key="1">
    <citation type="submission" date="2024-02" db="EMBL/GenBank/DDBJ databases">
        <title>De novo assembly and annotation of 12 fungi associated with fruit tree decline syndrome in Ontario, Canada.</title>
        <authorList>
            <person name="Sulman M."/>
            <person name="Ellouze W."/>
            <person name="Ilyukhin E."/>
        </authorList>
    </citation>
    <scope>NUCLEOTIDE SEQUENCE [LARGE SCALE GENOMIC DNA]</scope>
    <source>
        <strain evidence="10 11">M42-189</strain>
    </source>
</reference>
<dbReference type="InterPro" id="IPR036770">
    <property type="entry name" value="Ankyrin_rpt-contain_sf"/>
</dbReference>
<feature type="domain" description="RMT2" evidence="9">
    <location>
        <begin position="174"/>
        <end position="414"/>
    </location>
</feature>
<dbReference type="Proteomes" id="UP001521785">
    <property type="component" value="Unassembled WGS sequence"/>
</dbReference>
<dbReference type="InterPro" id="IPR051038">
    <property type="entry name" value="RMT2/GAMT_Mtase"/>
</dbReference>
<gene>
    <name evidence="10" type="primary">RMT2</name>
    <name evidence="10" type="ORF">SLS60_004956</name>
</gene>
<evidence type="ECO:0000256" key="2">
    <source>
        <dbReference type="ARBA" id="ARBA00011245"/>
    </source>
</evidence>
<organism evidence="10 11">
    <name type="scientific">Paraconiothyrium brasiliense</name>
    <dbReference type="NCBI Taxonomy" id="300254"/>
    <lineage>
        <taxon>Eukaryota</taxon>
        <taxon>Fungi</taxon>
        <taxon>Dikarya</taxon>
        <taxon>Ascomycota</taxon>
        <taxon>Pezizomycotina</taxon>
        <taxon>Dothideomycetes</taxon>
        <taxon>Pleosporomycetidae</taxon>
        <taxon>Pleosporales</taxon>
        <taxon>Massarineae</taxon>
        <taxon>Didymosphaeriaceae</taxon>
        <taxon>Paraconiothyrium</taxon>
    </lineage>
</organism>
<comment type="subcellular location">
    <subcellularLocation>
        <location evidence="8">Cytoplasm</location>
    </subcellularLocation>
    <subcellularLocation>
        <location evidence="8">Nucleus</location>
    </subcellularLocation>
</comment>
<dbReference type="Gene3D" id="3.40.50.150">
    <property type="entry name" value="Vaccinia Virus protein VP39"/>
    <property type="match status" value="1"/>
</dbReference>
<dbReference type="EMBL" id="JAKJXO020000005">
    <property type="protein sequence ID" value="KAL1605407.1"/>
    <property type="molecule type" value="Genomic_DNA"/>
</dbReference>
<dbReference type="InterPro" id="IPR029063">
    <property type="entry name" value="SAM-dependent_MTases_sf"/>
</dbReference>
<dbReference type="EC" id="2.1.1.-" evidence="8"/>
<evidence type="ECO:0000313" key="11">
    <source>
        <dbReference type="Proteomes" id="UP001521785"/>
    </source>
</evidence>
<keyword evidence="11" id="KW-1185">Reference proteome</keyword>
<comment type="subunit">
    <text evidence="2 8">Monomer.</text>
</comment>
<comment type="caution">
    <text evidence="10">The sequence shown here is derived from an EMBL/GenBank/DDBJ whole genome shotgun (WGS) entry which is preliminary data.</text>
</comment>
<dbReference type="SUPFAM" id="SSF53335">
    <property type="entry name" value="S-adenosyl-L-methionine-dependent methyltransferases"/>
    <property type="match status" value="1"/>
</dbReference>
<evidence type="ECO:0000256" key="3">
    <source>
        <dbReference type="ARBA" id="ARBA00022490"/>
    </source>
</evidence>
<comment type="function">
    <text evidence="1 8">S-adenosyl-L-methionine-dependent protein-arginine N-methyltransferase that methylates the delta-nitrogen atom of arginine residues to form N5-methylarginine (type IV) in target proteins. Monomethylates ribosomal protein L12.</text>
</comment>
<evidence type="ECO:0000256" key="1">
    <source>
        <dbReference type="ARBA" id="ARBA00002207"/>
    </source>
</evidence>
<evidence type="ECO:0000313" key="10">
    <source>
        <dbReference type="EMBL" id="KAL1605407.1"/>
    </source>
</evidence>
<comment type="similarity">
    <text evidence="8">Belongs to the class I-like SAM-binding methyltransferase superfamily. RMT2 methyltransferase family.</text>
</comment>
<keyword evidence="5 8" id="KW-0808">Transferase</keyword>
<dbReference type="PANTHER" id="PTHR32379:SF1">
    <property type="entry name" value="GUANIDINOACETATE N-METHYLTRANSFERASE"/>
    <property type="match status" value="1"/>
</dbReference>
<evidence type="ECO:0000256" key="8">
    <source>
        <dbReference type="PIRNR" id="PIRNR038148"/>
    </source>
</evidence>
<evidence type="ECO:0000256" key="5">
    <source>
        <dbReference type="ARBA" id="ARBA00022679"/>
    </source>
</evidence>
<evidence type="ECO:0000256" key="6">
    <source>
        <dbReference type="ARBA" id="ARBA00022691"/>
    </source>
</evidence>
<dbReference type="SUPFAM" id="SSF48403">
    <property type="entry name" value="Ankyrin repeat"/>
    <property type="match status" value="1"/>
</dbReference>
<dbReference type="Gene3D" id="1.25.40.20">
    <property type="entry name" value="Ankyrin repeat-containing domain"/>
    <property type="match status" value="1"/>
</dbReference>
<keyword evidence="4 8" id="KW-0489">Methyltransferase</keyword>
<keyword evidence="7 8" id="KW-0539">Nucleus</keyword>
<keyword evidence="6" id="KW-0949">S-adenosyl-L-methionine</keyword>